<dbReference type="Proteomes" id="UP000789920">
    <property type="component" value="Unassembled WGS sequence"/>
</dbReference>
<comment type="caution">
    <text evidence="1">The sequence shown here is derived from an EMBL/GenBank/DDBJ whole genome shotgun (WGS) entry which is preliminary data.</text>
</comment>
<gene>
    <name evidence="1" type="ORF">RPERSI_LOCUS5517</name>
</gene>
<feature type="non-terminal residue" evidence="1">
    <location>
        <position position="1"/>
    </location>
</feature>
<accession>A0ACA9MJE8</accession>
<feature type="non-terminal residue" evidence="1">
    <location>
        <position position="290"/>
    </location>
</feature>
<organism evidence="1 2">
    <name type="scientific">Racocetra persica</name>
    <dbReference type="NCBI Taxonomy" id="160502"/>
    <lineage>
        <taxon>Eukaryota</taxon>
        <taxon>Fungi</taxon>
        <taxon>Fungi incertae sedis</taxon>
        <taxon>Mucoromycota</taxon>
        <taxon>Glomeromycotina</taxon>
        <taxon>Glomeromycetes</taxon>
        <taxon>Diversisporales</taxon>
        <taxon>Gigasporaceae</taxon>
        <taxon>Racocetra</taxon>
    </lineage>
</organism>
<keyword evidence="2" id="KW-1185">Reference proteome</keyword>
<evidence type="ECO:0000313" key="1">
    <source>
        <dbReference type="EMBL" id="CAG8590549.1"/>
    </source>
</evidence>
<proteinExistence type="predicted"/>
<reference evidence="1" key="1">
    <citation type="submission" date="2021-06" db="EMBL/GenBank/DDBJ databases">
        <authorList>
            <person name="Kallberg Y."/>
            <person name="Tangrot J."/>
            <person name="Rosling A."/>
        </authorList>
    </citation>
    <scope>NUCLEOTIDE SEQUENCE</scope>
    <source>
        <strain evidence="1">MA461A</strain>
    </source>
</reference>
<name>A0ACA9MJE8_9GLOM</name>
<dbReference type="EMBL" id="CAJVQC010008284">
    <property type="protein sequence ID" value="CAG8590549.1"/>
    <property type="molecule type" value="Genomic_DNA"/>
</dbReference>
<evidence type="ECO:0000313" key="2">
    <source>
        <dbReference type="Proteomes" id="UP000789920"/>
    </source>
</evidence>
<protein>
    <submittedName>
        <fullName evidence="1">20498_t:CDS:1</fullName>
    </submittedName>
</protein>
<sequence length="290" mass="33671">KQSSEKWENKAKECEKHREQIENRINEIISSHLNINITKIEKNLSTIEKLDTILNTIKQKVKECLKLLSIPFQTGDSLMSMLKKLVKMLKKLDPKTQINDSKSFNRNPRHGSMDILAKACYKKGWVTDSDSEFKCLKLLTPQISDFNPGYNYIDDLVKACYDYEPTTKNDSKYKDIKYHSKPTSTLNVSLNKRNKVVYDSDEQNFLGLPFKIKVETTDEIVSAKLSFVNKNDGENIDIPNGITCKDFTEKRRKSKPPLSEYNFFLLNYPNKYDGFKTVFTSFVKRDIMSE</sequence>